<dbReference type="GO" id="GO:0061503">
    <property type="term" value="F:tRNA threonylcarbamoyladenosine dehydratase"/>
    <property type="evidence" value="ECO:0007669"/>
    <property type="project" value="TreeGrafter"/>
</dbReference>
<dbReference type="InterPro" id="IPR035985">
    <property type="entry name" value="Ubiquitin-activating_enz"/>
</dbReference>
<dbReference type="Gene3D" id="3.40.50.720">
    <property type="entry name" value="NAD(P)-binding Rossmann-like Domain"/>
    <property type="match status" value="1"/>
</dbReference>
<sequence>MSGHPPTAFLYQEHVNELFRQFQQTGDTETAALGMAIDGGEVFHVYLTEPRIHFSGQPCRATVRLHRGPAVREAEIPAGVRLVVDIGITGDDLTARGRIVLDAGGTREIDVKFVPVQGEMYVRAKGLVPTAALARKSVAVVGLGSGGSAIAVALAQSGIGRMVLVDRDRIEVGNVARHACGIGDLGRRKTNAVRDLVLGKNPDLDVVTADLDVVEDVPALQQAVDGVDLLVAATDSDRSRFMLNQYALDLRIPTVFGRVLSRACGGEVLRVRPFDGPCLACVYTTQFLAQRPREYSRLSEAREEAQAYVDPGDLEQQIQVGLASDIAPVANFMVKLALVELSRGAGGGLDSLDEDLRADFYVWANRREGVYASWPQMGFEFTKPAVLRWYGANVGRRADCGACHVPDPASVPDAAGFFG</sequence>
<protein>
    <submittedName>
        <fullName evidence="2">ThiF family protein</fullName>
    </submittedName>
</protein>
<evidence type="ECO:0000313" key="3">
    <source>
        <dbReference type="Proteomes" id="UP000198226"/>
    </source>
</evidence>
<dbReference type="EMBL" id="LT607752">
    <property type="protein sequence ID" value="SCG74670.1"/>
    <property type="molecule type" value="Genomic_DNA"/>
</dbReference>
<feature type="domain" description="THIF-type NAD/FAD binding fold" evidence="1">
    <location>
        <begin position="131"/>
        <end position="294"/>
    </location>
</feature>
<keyword evidence="3" id="KW-1185">Reference proteome</keyword>
<dbReference type="RefSeq" id="WP_067309238.1">
    <property type="nucleotide sequence ID" value="NZ_LRMV01000074.1"/>
</dbReference>
<reference evidence="3" key="1">
    <citation type="submission" date="2016-06" db="EMBL/GenBank/DDBJ databases">
        <authorList>
            <person name="Varghese N."/>
            <person name="Submissions Spin"/>
        </authorList>
    </citation>
    <scope>NUCLEOTIDE SEQUENCE [LARGE SCALE GENOMIC DNA]</scope>
    <source>
        <strain evidence="3">DSM 44983</strain>
    </source>
</reference>
<gene>
    <name evidence="2" type="ORF">GA0070623_3911</name>
</gene>
<evidence type="ECO:0000259" key="1">
    <source>
        <dbReference type="Pfam" id="PF00899"/>
    </source>
</evidence>
<dbReference type="SUPFAM" id="SSF69572">
    <property type="entry name" value="Activating enzymes of the ubiquitin-like proteins"/>
    <property type="match status" value="1"/>
</dbReference>
<dbReference type="InterPro" id="IPR045886">
    <property type="entry name" value="ThiF/MoeB/HesA"/>
</dbReference>
<dbReference type="Proteomes" id="UP000198226">
    <property type="component" value="Chromosome I"/>
</dbReference>
<evidence type="ECO:0000313" key="2">
    <source>
        <dbReference type="EMBL" id="SCG74670.1"/>
    </source>
</evidence>
<organism evidence="2 3">
    <name type="scientific">Micromonospora rifamycinica</name>
    <dbReference type="NCBI Taxonomy" id="291594"/>
    <lineage>
        <taxon>Bacteria</taxon>
        <taxon>Bacillati</taxon>
        <taxon>Actinomycetota</taxon>
        <taxon>Actinomycetes</taxon>
        <taxon>Micromonosporales</taxon>
        <taxon>Micromonosporaceae</taxon>
        <taxon>Micromonospora</taxon>
    </lineage>
</organism>
<dbReference type="GO" id="GO:0008641">
    <property type="term" value="F:ubiquitin-like modifier activating enzyme activity"/>
    <property type="evidence" value="ECO:0007669"/>
    <property type="project" value="InterPro"/>
</dbReference>
<dbReference type="GO" id="GO:0061504">
    <property type="term" value="P:cyclic threonylcarbamoyladenosine biosynthetic process"/>
    <property type="evidence" value="ECO:0007669"/>
    <property type="project" value="TreeGrafter"/>
</dbReference>
<dbReference type="PANTHER" id="PTHR43267">
    <property type="entry name" value="TRNA THREONYLCARBAMOYLADENOSINE DEHYDRATASE"/>
    <property type="match status" value="1"/>
</dbReference>
<proteinExistence type="predicted"/>
<dbReference type="Pfam" id="PF00899">
    <property type="entry name" value="ThiF"/>
    <property type="match status" value="1"/>
</dbReference>
<dbReference type="PANTHER" id="PTHR43267:SF3">
    <property type="entry name" value="THIF PROTEIN"/>
    <property type="match status" value="1"/>
</dbReference>
<dbReference type="AlphaFoldDB" id="A0A120F8H1"/>
<dbReference type="InterPro" id="IPR000594">
    <property type="entry name" value="ThiF_NAD_FAD-bd"/>
</dbReference>
<name>A0A120F8H1_9ACTN</name>
<accession>A0A120F8H1</accession>
<dbReference type="OrthoDB" id="9204719at2"/>